<sequence length="663" mass="77117">MKNQNDRVMNITNPNSIYIEGTFWFKGYKRINLHCYVDTGASLCIASKYVIPEEHWVNAERPIQVKIADGSNIAITKVCKDLNVGLAGKIFHIPTVYQQESGIDFIFGNNFCQLYEPFVQYTDRIYLTVDNETVIITKLKKALSFGNPSFLESMKKLSKVKTLPPVNISKEKITLCLERGRLELESRKNQKIFLENQTKFSQIEKTLENVCSENPLDPNKTKRWMKASIKLIDPTTVIKVKPMKYSPMDKEEFGKQIQELLELKVIRPSKSPFMSPAFLVENEAERRRGKKRMVINYKDLNKVTIGDSHNLPNKDELLALIRGKAIFSSFDCKSGFWQVLLDEESKHLTAFTCPQGHYEWNVVPFGLKQAPSIFQRHMQTAFNIFEKFCCVYVDDILVYSNTEQEHYLHVMQVLKRCEQYGILLSKKKTQLFRQKINFLGLEIEKGFHKPQNHILEHIHKFPNTIEDKKQLQRFLGILTYASDYIPNLAKLRAPLQVKLKDSVSWQWNEADTQYLAKIKKKLIKFPDLYHPSEDDKLHIETDASDLFWGGVLKATKDDEEFICRFTSGSFKAAEKNYHSNDKELLAVIRVIKKFSIYLTPCRFIVKTDNKNLTYFLNTKITGDNKQGRAVRWQNWLSRYCFDIVHIAGTKNVLADFLTREFQS</sequence>
<comment type="function">
    <text evidence="12">Encodes for at least two polypeptides: protease (PR) and reverse transcriptase (RT). The protease processes the polyprotein in cis. Reverse transcriptase is multifunctional enzyme that converts the viral RNA genome into dsDNA in viral cytoplasmic capsids. This enzyme displays a DNA polymerase activity that can copy either DNA or RNA templates, and a ribonuclease H (RNase H) activity that cleaves the RNA strand of RNA-DNA heteroduplexes in a partially processive 3'- to 5'-endonucleasic mode. Neo-synthesized pregenomic RNA (pgRNA) are encapsidated, and reverse-transcribed inside the nucleocapsid. Partial (+)DNA is synthesized from the (-)DNA template and generates the relaxed circular DNA (RC-DNA) genome. After budding and infection, the RC-DNA migrates in the nucleus, and is converted into a plasmid-like covalently closed circular DNA (cccDNA).</text>
</comment>
<dbReference type="CDD" id="cd00303">
    <property type="entry name" value="retropepsin_like"/>
    <property type="match status" value="1"/>
</dbReference>
<dbReference type="GO" id="GO:0006508">
    <property type="term" value="P:proteolysis"/>
    <property type="evidence" value="ECO:0007669"/>
    <property type="project" value="UniProtKB-KW"/>
</dbReference>
<evidence type="ECO:0000256" key="9">
    <source>
        <dbReference type="ARBA" id="ARBA00022759"/>
    </source>
</evidence>
<keyword evidence="7" id="KW-0540">Nuclease</keyword>
<dbReference type="InterPro" id="IPR021109">
    <property type="entry name" value="Peptidase_aspartic_dom_sf"/>
</dbReference>
<dbReference type="PANTHER" id="PTHR33064">
    <property type="entry name" value="POL PROTEIN"/>
    <property type="match status" value="1"/>
</dbReference>
<evidence type="ECO:0000256" key="6">
    <source>
        <dbReference type="ARBA" id="ARBA00022695"/>
    </source>
</evidence>
<evidence type="ECO:0000256" key="10">
    <source>
        <dbReference type="ARBA" id="ARBA00022801"/>
    </source>
</evidence>
<dbReference type="InterPro" id="IPR043128">
    <property type="entry name" value="Rev_trsase/Diguanyl_cyclase"/>
</dbReference>
<comment type="similarity">
    <text evidence="1">Belongs to the caulimoviridae enzymatic polyprotein family.</text>
</comment>
<evidence type="ECO:0000256" key="3">
    <source>
        <dbReference type="ARBA" id="ARBA00013718"/>
    </source>
</evidence>
<accession>A0AA96C244</accession>
<keyword evidence="6" id="KW-0548">Nucleotidyltransferase</keyword>
<protein>
    <recommendedName>
        <fullName evidence="3">Enzymatic polyprotein</fullName>
        <ecNumber evidence="2">2.7.7.49</ecNumber>
    </recommendedName>
</protein>
<evidence type="ECO:0000256" key="12">
    <source>
        <dbReference type="ARBA" id="ARBA00025678"/>
    </source>
</evidence>
<evidence type="ECO:0000256" key="11">
    <source>
        <dbReference type="ARBA" id="ARBA00022918"/>
    </source>
</evidence>
<keyword evidence="5" id="KW-0808">Transferase</keyword>
<dbReference type="CDD" id="cd09274">
    <property type="entry name" value="RNase_HI_RT_Ty3"/>
    <property type="match status" value="1"/>
</dbReference>
<dbReference type="InterPro" id="IPR043502">
    <property type="entry name" value="DNA/RNA_pol_sf"/>
</dbReference>
<reference evidence="14" key="1">
    <citation type="submission" date="2023-06" db="EMBL/GenBank/DDBJ databases">
        <title>Identification of viral pathogens in a Physostegia virginiana plant by high-throughput sequencing.</title>
        <authorList>
            <person name="Dong J."/>
            <person name="Fu S."/>
            <person name="Chen Y."/>
            <person name="Cao M."/>
            <person name="Zhou X."/>
            <person name="Wu J."/>
        </authorList>
    </citation>
    <scope>NUCLEOTIDE SEQUENCE</scope>
</reference>
<dbReference type="InterPro" id="IPR041373">
    <property type="entry name" value="RT_RNaseH"/>
</dbReference>
<gene>
    <name evidence="14" type="primary">orf5</name>
</gene>
<evidence type="ECO:0000256" key="2">
    <source>
        <dbReference type="ARBA" id="ARBA00012493"/>
    </source>
</evidence>
<dbReference type="SUPFAM" id="SSF56672">
    <property type="entry name" value="DNA/RNA polymerases"/>
    <property type="match status" value="1"/>
</dbReference>
<dbReference type="Gene3D" id="3.30.70.270">
    <property type="match status" value="2"/>
</dbReference>
<evidence type="ECO:0000313" key="14">
    <source>
        <dbReference type="EMBL" id="WNH14473.1"/>
    </source>
</evidence>
<evidence type="ECO:0000259" key="13">
    <source>
        <dbReference type="PROSITE" id="PS50878"/>
    </source>
</evidence>
<dbReference type="PROSITE" id="PS50878">
    <property type="entry name" value="RT_POL"/>
    <property type="match status" value="1"/>
</dbReference>
<dbReference type="GO" id="GO:0004519">
    <property type="term" value="F:endonuclease activity"/>
    <property type="evidence" value="ECO:0007669"/>
    <property type="project" value="UniProtKB-KW"/>
</dbReference>
<dbReference type="Pfam" id="PF17917">
    <property type="entry name" value="RT_RNaseH"/>
    <property type="match status" value="1"/>
</dbReference>
<proteinExistence type="inferred from homology"/>
<dbReference type="EMBL" id="OR208178">
    <property type="protein sequence ID" value="WNH14473.1"/>
    <property type="molecule type" value="Genomic_DNA"/>
</dbReference>
<dbReference type="GO" id="GO:0003964">
    <property type="term" value="F:RNA-directed DNA polymerase activity"/>
    <property type="evidence" value="ECO:0007669"/>
    <property type="project" value="UniProtKB-KW"/>
</dbReference>
<evidence type="ECO:0000256" key="4">
    <source>
        <dbReference type="ARBA" id="ARBA00022670"/>
    </source>
</evidence>
<dbReference type="Pfam" id="PF02160">
    <property type="entry name" value="Peptidase_A3"/>
    <property type="match status" value="1"/>
</dbReference>
<dbReference type="Pfam" id="PF00078">
    <property type="entry name" value="RVT_1"/>
    <property type="match status" value="1"/>
</dbReference>
<dbReference type="PRINTS" id="PR00731">
    <property type="entry name" value="CAULIMOPTASE"/>
</dbReference>
<dbReference type="EC" id="2.7.7.49" evidence="2"/>
<name>A0AA96C244_9VIRU</name>
<organism evidence="14">
    <name type="scientific">Physostegia virginiana caulimovirus 1</name>
    <dbReference type="NCBI Taxonomy" id="3075963"/>
    <lineage>
        <taxon>Viruses</taxon>
        <taxon>Riboviria</taxon>
        <taxon>Pararnavirae</taxon>
        <taxon>Artverviricota</taxon>
        <taxon>Revtraviricetes</taxon>
        <taxon>Ortervirales</taxon>
        <taxon>Caulimoviridae</taxon>
        <taxon>Caulimovirus</taxon>
    </lineage>
</organism>
<keyword evidence="4" id="KW-0645">Protease</keyword>
<dbReference type="Gene3D" id="2.40.70.10">
    <property type="entry name" value="Acid Proteases"/>
    <property type="match status" value="1"/>
</dbReference>
<dbReference type="InterPro" id="IPR000588">
    <property type="entry name" value="Pept_A3A"/>
</dbReference>
<dbReference type="InterPro" id="IPR000477">
    <property type="entry name" value="RT_dom"/>
</dbReference>
<dbReference type="PANTHER" id="PTHR33064:SF37">
    <property type="entry name" value="RIBONUCLEASE H"/>
    <property type="match status" value="1"/>
</dbReference>
<keyword evidence="10" id="KW-0378">Hydrolase</keyword>
<dbReference type="Gene3D" id="3.10.10.10">
    <property type="entry name" value="HIV Type 1 Reverse Transcriptase, subunit A, domain 1"/>
    <property type="match status" value="1"/>
</dbReference>
<dbReference type="GO" id="GO:0004190">
    <property type="term" value="F:aspartic-type endopeptidase activity"/>
    <property type="evidence" value="ECO:0007669"/>
    <property type="project" value="UniProtKB-KW"/>
</dbReference>
<dbReference type="FunFam" id="3.10.10.10:FF:000007">
    <property type="entry name" value="Retrovirus-related Pol polyprotein from transposon 17.6-like Protein"/>
    <property type="match status" value="1"/>
</dbReference>
<evidence type="ECO:0000256" key="1">
    <source>
        <dbReference type="ARBA" id="ARBA00007938"/>
    </source>
</evidence>
<keyword evidence="8" id="KW-0064">Aspartyl protease</keyword>
<dbReference type="InterPro" id="IPR051320">
    <property type="entry name" value="Viral_Replic_Matur_Polypro"/>
</dbReference>
<dbReference type="CDD" id="cd01647">
    <property type="entry name" value="RT_LTR"/>
    <property type="match status" value="1"/>
</dbReference>
<evidence type="ECO:0000256" key="8">
    <source>
        <dbReference type="ARBA" id="ARBA00022750"/>
    </source>
</evidence>
<keyword evidence="11 14" id="KW-0695">RNA-directed DNA polymerase</keyword>
<feature type="domain" description="Reverse transcriptase" evidence="13">
    <location>
        <begin position="262"/>
        <end position="443"/>
    </location>
</feature>
<evidence type="ECO:0000256" key="5">
    <source>
        <dbReference type="ARBA" id="ARBA00022679"/>
    </source>
</evidence>
<keyword evidence="9" id="KW-0255">Endonuclease</keyword>
<evidence type="ECO:0000256" key="7">
    <source>
        <dbReference type="ARBA" id="ARBA00022722"/>
    </source>
</evidence>